<evidence type="ECO:0000256" key="6">
    <source>
        <dbReference type="ARBA" id="ARBA00023049"/>
    </source>
</evidence>
<gene>
    <name evidence="11" type="ORF">BCR36DRAFT_405061</name>
</gene>
<dbReference type="CDD" id="cd06455">
    <property type="entry name" value="M3A_TOP"/>
    <property type="match status" value="1"/>
</dbReference>
<dbReference type="InterPro" id="IPR024080">
    <property type="entry name" value="Neurolysin/TOP_N"/>
</dbReference>
<evidence type="ECO:0000256" key="9">
    <source>
        <dbReference type="SAM" id="SignalP"/>
    </source>
</evidence>
<keyword evidence="9" id="KW-0732">Signal</keyword>
<dbReference type="Proteomes" id="UP000193719">
    <property type="component" value="Unassembled WGS sequence"/>
</dbReference>
<keyword evidence="8" id="KW-0175">Coiled coil</keyword>
<dbReference type="OrthoDB" id="534666at2759"/>
<accession>A0A1Y1V7B2</accession>
<dbReference type="Gene3D" id="3.40.390.10">
    <property type="entry name" value="Collagenase (Catalytic Domain)"/>
    <property type="match status" value="1"/>
</dbReference>
<keyword evidence="3 7" id="KW-0479">Metal-binding</keyword>
<dbReference type="STRING" id="1754191.A0A1Y1V7B2"/>
<dbReference type="FunFam" id="3.40.390.10:FF:000074">
    <property type="entry name" value="Metalloprotease"/>
    <property type="match status" value="1"/>
</dbReference>
<comment type="cofactor">
    <cofactor evidence="7">
        <name>Zn(2+)</name>
        <dbReference type="ChEBI" id="CHEBI:29105"/>
    </cofactor>
    <text evidence="7">Binds 1 zinc ion.</text>
</comment>
<evidence type="ECO:0000256" key="5">
    <source>
        <dbReference type="ARBA" id="ARBA00022833"/>
    </source>
</evidence>
<evidence type="ECO:0000256" key="7">
    <source>
        <dbReference type="RuleBase" id="RU003435"/>
    </source>
</evidence>
<dbReference type="Gene3D" id="1.10.1370.10">
    <property type="entry name" value="Neurolysin, domain 3"/>
    <property type="match status" value="1"/>
</dbReference>
<feature type="coiled-coil region" evidence="8">
    <location>
        <begin position="375"/>
        <end position="402"/>
    </location>
</feature>
<evidence type="ECO:0000313" key="11">
    <source>
        <dbReference type="EMBL" id="ORX48464.1"/>
    </source>
</evidence>
<dbReference type="EMBL" id="MCFH01000027">
    <property type="protein sequence ID" value="ORX48464.1"/>
    <property type="molecule type" value="Genomic_DNA"/>
</dbReference>
<dbReference type="SUPFAM" id="SSF55486">
    <property type="entry name" value="Metalloproteases ('zincins'), catalytic domain"/>
    <property type="match status" value="1"/>
</dbReference>
<dbReference type="Gene3D" id="1.20.1050.40">
    <property type="entry name" value="Endopeptidase. Chain P, domain 1"/>
    <property type="match status" value="1"/>
</dbReference>
<evidence type="ECO:0000259" key="10">
    <source>
        <dbReference type="Pfam" id="PF01432"/>
    </source>
</evidence>
<name>A0A1Y1V7B2_9FUNG</name>
<dbReference type="GO" id="GO:0005758">
    <property type="term" value="C:mitochondrial intermembrane space"/>
    <property type="evidence" value="ECO:0007669"/>
    <property type="project" value="TreeGrafter"/>
</dbReference>
<dbReference type="AlphaFoldDB" id="A0A1Y1V7B2"/>
<keyword evidence="4 7" id="KW-0378">Hydrolase</keyword>
<evidence type="ECO:0000313" key="12">
    <source>
        <dbReference type="Proteomes" id="UP000193719"/>
    </source>
</evidence>
<dbReference type="GO" id="GO:0006508">
    <property type="term" value="P:proteolysis"/>
    <property type="evidence" value="ECO:0007669"/>
    <property type="project" value="UniProtKB-KW"/>
</dbReference>
<reference evidence="11 12" key="2">
    <citation type="submission" date="2016-08" db="EMBL/GenBank/DDBJ databases">
        <title>Pervasive Adenine N6-methylation of Active Genes in Fungi.</title>
        <authorList>
            <consortium name="DOE Joint Genome Institute"/>
            <person name="Mondo S.J."/>
            <person name="Dannebaum R.O."/>
            <person name="Kuo R.C."/>
            <person name="Labutti K."/>
            <person name="Haridas S."/>
            <person name="Kuo A."/>
            <person name="Salamov A."/>
            <person name="Ahrendt S.R."/>
            <person name="Lipzen A."/>
            <person name="Sullivan W."/>
            <person name="Andreopoulos W.B."/>
            <person name="Clum A."/>
            <person name="Lindquist E."/>
            <person name="Daum C."/>
            <person name="Ramamoorthy G.K."/>
            <person name="Gryganskyi A."/>
            <person name="Culley D."/>
            <person name="Magnuson J.K."/>
            <person name="James T.Y."/>
            <person name="O'Malley M.A."/>
            <person name="Stajich J.E."/>
            <person name="Spatafora J.W."/>
            <person name="Visel A."/>
            <person name="Grigoriev I.V."/>
        </authorList>
    </citation>
    <scope>NUCLEOTIDE SEQUENCE [LARGE SCALE GENOMIC DNA]</scope>
    <source>
        <strain evidence="12">finn</strain>
    </source>
</reference>
<protein>
    <submittedName>
        <fullName evidence="11">Zincin</fullName>
    </submittedName>
</protein>
<comment type="caution">
    <text evidence="11">The sequence shown here is derived from an EMBL/GenBank/DDBJ whole genome shotgun (WGS) entry which is preliminary data.</text>
</comment>
<dbReference type="GO" id="GO:0004222">
    <property type="term" value="F:metalloendopeptidase activity"/>
    <property type="evidence" value="ECO:0007669"/>
    <property type="project" value="InterPro"/>
</dbReference>
<keyword evidence="2 7" id="KW-0645">Protease</keyword>
<organism evidence="11 12">
    <name type="scientific">Piromyces finnis</name>
    <dbReference type="NCBI Taxonomy" id="1754191"/>
    <lineage>
        <taxon>Eukaryota</taxon>
        <taxon>Fungi</taxon>
        <taxon>Fungi incertae sedis</taxon>
        <taxon>Chytridiomycota</taxon>
        <taxon>Chytridiomycota incertae sedis</taxon>
        <taxon>Neocallimastigomycetes</taxon>
        <taxon>Neocallimastigales</taxon>
        <taxon>Neocallimastigaceae</taxon>
        <taxon>Piromyces</taxon>
    </lineage>
</organism>
<dbReference type="InterPro" id="IPR024077">
    <property type="entry name" value="Neurolysin/TOP_dom2"/>
</dbReference>
<evidence type="ECO:0000256" key="1">
    <source>
        <dbReference type="ARBA" id="ARBA00006040"/>
    </source>
</evidence>
<comment type="similarity">
    <text evidence="1 7">Belongs to the peptidase M3 family.</text>
</comment>
<dbReference type="InterPro" id="IPR045090">
    <property type="entry name" value="Pept_M3A_M3B"/>
</dbReference>
<dbReference type="InterPro" id="IPR024079">
    <property type="entry name" value="MetalloPept_cat_dom_sf"/>
</dbReference>
<keyword evidence="5 7" id="KW-0862">Zinc</keyword>
<feature type="domain" description="Peptidase M3A/M3B catalytic" evidence="10">
    <location>
        <begin position="301"/>
        <end position="750"/>
    </location>
</feature>
<evidence type="ECO:0000256" key="3">
    <source>
        <dbReference type="ARBA" id="ARBA00022723"/>
    </source>
</evidence>
<proteinExistence type="inferred from homology"/>
<dbReference type="GO" id="GO:0006518">
    <property type="term" value="P:peptide metabolic process"/>
    <property type="evidence" value="ECO:0007669"/>
    <property type="project" value="TreeGrafter"/>
</dbReference>
<dbReference type="PANTHER" id="PTHR11804:SF84">
    <property type="entry name" value="SACCHAROLYSIN"/>
    <property type="match status" value="1"/>
</dbReference>
<sequence length="751" mass="86290">MHFKNLKLIIAFSAFAVKVLSGPILQSEDVSTNVNEASNIVVSKAVHINSNSYYDNEDTDAEESDQSVDFTPDDIQDSEEIAKKDIENFNWSLTADDINNITNELLNNQELVINQILEIPDDECSFENVIFPLLRKLEDEIDRKQNIITFLQNVAVDGSVRDASTDASYTLEGASYLGNPAILQKISKVIANIDSGKVASPTHPEDIKVLEIFRKSISANNNIDSATLERINGLQMEIMEKAYTLMDCLYDPQEQTATVVFTKSELDGVPTSVIRLLKPTTKNGEEAYIATPKSTIYSGILTTAKNENTRKAIMALYHQRCKPNVQLLKEIVNMKTEVAKTLGYKSHSEYVLESKMAKTTKNVFEFLDSLKEKLLPQTRAENENLLELKKEEKEELNESFDNTLHLYDVDYYRKMYNQKKYSLDNAKVSEYFPVVDVINEMLKMYEEIFSLKINEVQNPNTWHPDVRQFLVFDQKTDNYMGSFYIDLFYREGKVTYSAAFHLGYGYEKENGTRSYPAAALVTSFSKPSYNEPALLTHYDITVVFHELGHIFHEIISETKYTRFNGYNVEQDFLEVPSQMLEYFCWEPEVIERLSKHYADGSKMPSDLINTIITTKKVNYGNYYNINLLFKSYVDMRLYSIENVDPALDPVKVWDETRKEITLVDSIENTWPVAVFDHIVDGYDAGYYGYLWSQVYAADIYFSQFKKNGIFNPETGDRYRNIILKRGSTMNAMDILKEFLGREPSDDAFIKK</sequence>
<keyword evidence="12" id="KW-1185">Reference proteome</keyword>
<keyword evidence="6 7" id="KW-0482">Metalloprotease</keyword>
<evidence type="ECO:0000256" key="8">
    <source>
        <dbReference type="SAM" id="Coils"/>
    </source>
</evidence>
<evidence type="ECO:0000256" key="2">
    <source>
        <dbReference type="ARBA" id="ARBA00022670"/>
    </source>
</evidence>
<feature type="chain" id="PRO_5012914671" evidence="9">
    <location>
        <begin position="22"/>
        <end position="751"/>
    </location>
</feature>
<dbReference type="InterPro" id="IPR001567">
    <property type="entry name" value="Pept_M3A_M3B_dom"/>
</dbReference>
<dbReference type="Pfam" id="PF01432">
    <property type="entry name" value="Peptidase_M3"/>
    <property type="match status" value="1"/>
</dbReference>
<feature type="signal peptide" evidence="9">
    <location>
        <begin position="1"/>
        <end position="21"/>
    </location>
</feature>
<dbReference type="PANTHER" id="PTHR11804">
    <property type="entry name" value="PROTEASE M3 THIMET OLIGOPEPTIDASE-RELATED"/>
    <property type="match status" value="1"/>
</dbReference>
<evidence type="ECO:0000256" key="4">
    <source>
        <dbReference type="ARBA" id="ARBA00022801"/>
    </source>
</evidence>
<dbReference type="GO" id="GO:0046872">
    <property type="term" value="F:metal ion binding"/>
    <property type="evidence" value="ECO:0007669"/>
    <property type="project" value="UniProtKB-UniRule"/>
</dbReference>
<reference evidence="11 12" key="1">
    <citation type="submission" date="2016-08" db="EMBL/GenBank/DDBJ databases">
        <title>Genomes of anaerobic fungi encode conserved fungal cellulosomes for biomass hydrolysis.</title>
        <authorList>
            <consortium name="DOE Joint Genome Institute"/>
            <person name="Haitjema C.H."/>
            <person name="Gilmore S.P."/>
            <person name="Henske J.K."/>
            <person name="Solomon K.V."/>
            <person name="De Groot R."/>
            <person name="Kuo A."/>
            <person name="Mondo S.J."/>
            <person name="Salamov A.A."/>
            <person name="Labutti K."/>
            <person name="Zhao Z."/>
            <person name="Chiniquy J."/>
            <person name="Barry K."/>
            <person name="Brewer H.M."/>
            <person name="Purvine S.O."/>
            <person name="Wright A.T."/>
            <person name="Boxma B."/>
            <person name="Van Alen T."/>
            <person name="Hackstein J.H."/>
            <person name="Baker S.E."/>
            <person name="Grigoriev I.V."/>
            <person name="O'Malley M.A."/>
        </authorList>
    </citation>
    <scope>NUCLEOTIDE SEQUENCE [LARGE SCALE GENOMIC DNA]</scope>
    <source>
        <strain evidence="12">finn</strain>
    </source>
</reference>